<reference evidence="2 3" key="1">
    <citation type="journal article" date="2018" name="Genomics">
        <title>Molecular footprints of inshore aquatic adaptation in Indo-Pacific humpback dolphin (Sousa chinensis).</title>
        <authorList>
            <person name="Ming Y."/>
            <person name="Jian J."/>
            <person name="Yu F."/>
            <person name="Yu X."/>
            <person name="Wang J."/>
            <person name="Liu W."/>
        </authorList>
    </citation>
    <scope>NUCLEOTIDE SEQUENCE [LARGE SCALE GENOMIC DNA]</scope>
    <source>
        <strain evidence="2">MY-2018</strain>
        <tissue evidence="2">Skin</tissue>
    </source>
</reference>
<sequence length="55" mass="6041">VMEGLTANSADKEAHTDDYEILHTTGEGSFAKVKLAWHILTGTQVAVKVIKKRCQ</sequence>
<dbReference type="PROSITE" id="PS50011">
    <property type="entry name" value="PROTEIN_KINASE_DOM"/>
    <property type="match status" value="1"/>
</dbReference>
<dbReference type="EMBL" id="QWLN02004554">
    <property type="protein sequence ID" value="TEA39078.1"/>
    <property type="molecule type" value="Genomic_DNA"/>
</dbReference>
<dbReference type="GO" id="GO:0005524">
    <property type="term" value="F:ATP binding"/>
    <property type="evidence" value="ECO:0007669"/>
    <property type="project" value="InterPro"/>
</dbReference>
<dbReference type="Proteomes" id="UP000295264">
    <property type="component" value="Unassembled WGS sequence"/>
</dbReference>
<keyword evidence="3" id="KW-1185">Reference proteome</keyword>
<accession>A0A484GU30</accession>
<comment type="caution">
    <text evidence="2">The sequence shown here is derived from an EMBL/GenBank/DDBJ whole genome shotgun (WGS) entry which is preliminary data.</text>
</comment>
<feature type="non-terminal residue" evidence="2">
    <location>
        <position position="55"/>
    </location>
</feature>
<evidence type="ECO:0000313" key="2">
    <source>
        <dbReference type="EMBL" id="TEA39078.1"/>
    </source>
</evidence>
<dbReference type="SUPFAM" id="SSF56112">
    <property type="entry name" value="Protein kinase-like (PK-like)"/>
    <property type="match status" value="1"/>
</dbReference>
<protein>
    <recommendedName>
        <fullName evidence="1">Protein kinase domain-containing protein</fullName>
    </recommendedName>
</protein>
<gene>
    <name evidence="2" type="ORF">DBR06_SOUSAS1710192</name>
</gene>
<organism evidence="2 3">
    <name type="scientific">Sousa chinensis</name>
    <name type="common">Indo-pacific humpbacked dolphin</name>
    <name type="synonym">Steno chinensis</name>
    <dbReference type="NCBI Taxonomy" id="103600"/>
    <lineage>
        <taxon>Eukaryota</taxon>
        <taxon>Metazoa</taxon>
        <taxon>Chordata</taxon>
        <taxon>Craniata</taxon>
        <taxon>Vertebrata</taxon>
        <taxon>Euteleostomi</taxon>
        <taxon>Mammalia</taxon>
        <taxon>Eutheria</taxon>
        <taxon>Laurasiatheria</taxon>
        <taxon>Artiodactyla</taxon>
        <taxon>Whippomorpha</taxon>
        <taxon>Cetacea</taxon>
        <taxon>Odontoceti</taxon>
        <taxon>Delphinidae</taxon>
        <taxon>Sousa</taxon>
    </lineage>
</organism>
<proteinExistence type="predicted"/>
<dbReference type="InterPro" id="IPR000719">
    <property type="entry name" value="Prot_kinase_dom"/>
</dbReference>
<evidence type="ECO:0000259" key="1">
    <source>
        <dbReference type="PROSITE" id="PS50011"/>
    </source>
</evidence>
<dbReference type="InterPro" id="IPR011009">
    <property type="entry name" value="Kinase-like_dom_sf"/>
</dbReference>
<evidence type="ECO:0000313" key="3">
    <source>
        <dbReference type="Proteomes" id="UP000295264"/>
    </source>
</evidence>
<name>A0A484GU30_SOUCH</name>
<feature type="domain" description="Protein kinase" evidence="1">
    <location>
        <begin position="19"/>
        <end position="55"/>
    </location>
</feature>
<dbReference type="AlphaFoldDB" id="A0A484GU30"/>
<feature type="non-terminal residue" evidence="2">
    <location>
        <position position="1"/>
    </location>
</feature>
<dbReference type="GO" id="GO:0004672">
    <property type="term" value="F:protein kinase activity"/>
    <property type="evidence" value="ECO:0007669"/>
    <property type="project" value="InterPro"/>
</dbReference>
<dbReference type="Gene3D" id="3.30.200.20">
    <property type="entry name" value="Phosphorylase Kinase, domain 1"/>
    <property type="match status" value="1"/>
</dbReference>